<dbReference type="EMBL" id="WIAO01000049">
    <property type="protein sequence ID" value="MQM28601.1"/>
    <property type="molecule type" value="Genomic_DNA"/>
</dbReference>
<comment type="caution">
    <text evidence="10">The sequence shown here is derived from an EMBL/GenBank/DDBJ whole genome shotgun (WGS) entry which is preliminary data.</text>
</comment>
<feature type="transmembrane region" description="Helical" evidence="8">
    <location>
        <begin position="234"/>
        <end position="253"/>
    </location>
</feature>
<feature type="compositionally biased region" description="Pro residues" evidence="7">
    <location>
        <begin position="363"/>
        <end position="374"/>
    </location>
</feature>
<evidence type="ECO:0000256" key="2">
    <source>
        <dbReference type="ARBA" id="ARBA00007400"/>
    </source>
</evidence>
<keyword evidence="10" id="KW-0012">Acyltransferase</keyword>
<proteinExistence type="inferred from homology"/>
<dbReference type="InterPro" id="IPR002656">
    <property type="entry name" value="Acyl_transf_3_dom"/>
</dbReference>
<feature type="transmembrane region" description="Helical" evidence="8">
    <location>
        <begin position="87"/>
        <end position="105"/>
    </location>
</feature>
<feature type="domain" description="Acyltransferase 3" evidence="9">
    <location>
        <begin position="8"/>
        <end position="323"/>
    </location>
</feature>
<keyword evidence="4 8" id="KW-0812">Transmembrane</keyword>
<feature type="transmembrane region" description="Helical" evidence="8">
    <location>
        <begin position="178"/>
        <end position="195"/>
    </location>
</feature>
<comment type="subcellular location">
    <subcellularLocation>
        <location evidence="1">Cell membrane</location>
        <topology evidence="1">Multi-pass membrane protein</topology>
    </subcellularLocation>
</comment>
<dbReference type="RefSeq" id="WP_153027691.1">
    <property type="nucleotide sequence ID" value="NZ_WIAO01000049.1"/>
</dbReference>
<reference evidence="10 11" key="1">
    <citation type="submission" date="2019-10" db="EMBL/GenBank/DDBJ databases">
        <title>Glycomyces albidus sp. nov., a novel actinomycete isolated from rhizosphere soil of wheat (Triticum aestivum L.).</title>
        <authorList>
            <person name="Qian L."/>
        </authorList>
    </citation>
    <scope>NUCLEOTIDE SEQUENCE [LARGE SCALE GENOMIC DNA]</scope>
    <source>
        <strain evidence="10 11">NEAU-7082</strain>
    </source>
</reference>
<organism evidence="10 11">
    <name type="scientific">Glycomyces albidus</name>
    <dbReference type="NCBI Taxonomy" id="2656774"/>
    <lineage>
        <taxon>Bacteria</taxon>
        <taxon>Bacillati</taxon>
        <taxon>Actinomycetota</taxon>
        <taxon>Actinomycetes</taxon>
        <taxon>Glycomycetales</taxon>
        <taxon>Glycomycetaceae</taxon>
        <taxon>Glycomyces</taxon>
    </lineage>
</organism>
<feature type="transmembrane region" description="Helical" evidence="8">
    <location>
        <begin position="302"/>
        <end position="323"/>
    </location>
</feature>
<evidence type="ECO:0000256" key="6">
    <source>
        <dbReference type="ARBA" id="ARBA00023136"/>
    </source>
</evidence>
<protein>
    <submittedName>
        <fullName evidence="10">Acyltransferase family protein</fullName>
    </submittedName>
</protein>
<dbReference type="Proteomes" id="UP000477750">
    <property type="component" value="Unassembled WGS sequence"/>
</dbReference>
<dbReference type="GO" id="GO:0009246">
    <property type="term" value="P:enterobacterial common antigen biosynthetic process"/>
    <property type="evidence" value="ECO:0007669"/>
    <property type="project" value="TreeGrafter"/>
</dbReference>
<feature type="transmembrane region" description="Helical" evidence="8">
    <location>
        <begin position="54"/>
        <end position="75"/>
    </location>
</feature>
<feature type="transmembrane region" description="Helical" evidence="8">
    <location>
        <begin position="125"/>
        <end position="143"/>
    </location>
</feature>
<evidence type="ECO:0000256" key="4">
    <source>
        <dbReference type="ARBA" id="ARBA00022692"/>
    </source>
</evidence>
<keyword evidence="6 8" id="KW-0472">Membrane</keyword>
<dbReference type="AlphaFoldDB" id="A0A6L5GG75"/>
<evidence type="ECO:0000259" key="9">
    <source>
        <dbReference type="Pfam" id="PF01757"/>
    </source>
</evidence>
<feature type="transmembrane region" description="Helical" evidence="8">
    <location>
        <begin position="273"/>
        <end position="290"/>
    </location>
</feature>
<accession>A0A6L5GG75</accession>
<gene>
    <name evidence="10" type="ORF">GFD30_24025</name>
</gene>
<dbReference type="Pfam" id="PF01757">
    <property type="entry name" value="Acyl_transf_3"/>
    <property type="match status" value="1"/>
</dbReference>
<keyword evidence="11" id="KW-1185">Reference proteome</keyword>
<feature type="transmembrane region" description="Helical" evidence="8">
    <location>
        <begin position="207"/>
        <end position="228"/>
    </location>
</feature>
<dbReference type="PANTHER" id="PTHR40074:SF2">
    <property type="entry name" value="O-ACETYLTRANSFERASE WECH"/>
    <property type="match status" value="1"/>
</dbReference>
<feature type="transmembrane region" description="Helical" evidence="8">
    <location>
        <begin position="155"/>
        <end position="172"/>
    </location>
</feature>
<evidence type="ECO:0000313" key="10">
    <source>
        <dbReference type="EMBL" id="MQM28601.1"/>
    </source>
</evidence>
<keyword evidence="10" id="KW-0808">Transferase</keyword>
<feature type="region of interest" description="Disordered" evidence="7">
    <location>
        <begin position="363"/>
        <end position="407"/>
    </location>
</feature>
<evidence type="ECO:0000256" key="7">
    <source>
        <dbReference type="SAM" id="MobiDB-lite"/>
    </source>
</evidence>
<evidence type="ECO:0000256" key="8">
    <source>
        <dbReference type="SAM" id="Phobius"/>
    </source>
</evidence>
<dbReference type="GO" id="GO:0005886">
    <property type="term" value="C:plasma membrane"/>
    <property type="evidence" value="ECO:0007669"/>
    <property type="project" value="UniProtKB-SubCell"/>
</dbReference>
<evidence type="ECO:0000256" key="1">
    <source>
        <dbReference type="ARBA" id="ARBA00004651"/>
    </source>
</evidence>
<evidence type="ECO:0000256" key="3">
    <source>
        <dbReference type="ARBA" id="ARBA00022475"/>
    </source>
</evidence>
<dbReference type="GO" id="GO:0016413">
    <property type="term" value="F:O-acetyltransferase activity"/>
    <property type="evidence" value="ECO:0007669"/>
    <property type="project" value="TreeGrafter"/>
</dbReference>
<sequence>MNLPKRDGWADVAKGVCIILVVFWHVITKHVHFVDWGSADGIASLWATFSAQLLPLRMPLFFLVSGMFAASAAFAPDWAKARRRVGLLWSLYVLWLTIQTFALWLTAPDFDTARAHDVGDYFLELTISPTNLWYLLALGWYLVIARATRKVPTPVVLGLAFAVSAVASMDVLPDLGNMWQVLQNLFFFVLGLRMRDLVRRLAASVNVWKAIAAGAVFVVGLGAVGYLNARAWPAVWPLLCVSAVYFGMAWCILFDRWLPRGTSGLRWIGQRTLPIYVIHMLPLAVIDRAVRASSVEGALANVPAALVYPLFLTALVIAVCLLLHNVLNRIGRGFLFNPLVVLPKQEPVAAAMSDATLILPRQRPVPPPYGPPAGQPGGQPPLDDATVILPRQRPNPPQYGPDDRRMR</sequence>
<keyword evidence="3" id="KW-1003">Cell membrane</keyword>
<evidence type="ECO:0000256" key="5">
    <source>
        <dbReference type="ARBA" id="ARBA00022989"/>
    </source>
</evidence>
<keyword evidence="5 8" id="KW-1133">Transmembrane helix</keyword>
<feature type="transmembrane region" description="Helical" evidence="8">
    <location>
        <begin position="12"/>
        <end position="34"/>
    </location>
</feature>
<name>A0A6L5GG75_9ACTN</name>
<evidence type="ECO:0000313" key="11">
    <source>
        <dbReference type="Proteomes" id="UP000477750"/>
    </source>
</evidence>
<comment type="similarity">
    <text evidence="2">Belongs to the acyltransferase 3 family.</text>
</comment>
<dbReference type="PANTHER" id="PTHR40074">
    <property type="entry name" value="O-ACETYLTRANSFERASE WECH"/>
    <property type="match status" value="1"/>
</dbReference>